<proteinExistence type="predicted"/>
<evidence type="ECO:0000313" key="2">
    <source>
        <dbReference type="EMBL" id="WMN01919.1"/>
    </source>
</evidence>
<sequence>MQDHTFRSPVSTLSQKTKDELRDHSLSDLDKSIPAAAHGLTVAQFLATEPRLSEFSTPVLVLDDAAIDANIELMASWCQEHGVELAPHGKTTMSPALWDRQVRSGAWGITVANPAQLKVAVRFGIQHIQLANALVDPLALKWLVAELDSRPDLEVLMWADSTATVDAMNATLEAVRPRRALSVLVEVGVTGGRTGARTLAQAESVADSIMASPWLQLSGVAGYEGALAHDSSTESVAAVHDYVETLAELHHRLLTRNSYRGTHEVVVTAGGSAYFDTVVEVLAGLVDPTAEPRTRVLVRAGAYVIHDDGFYLEISPFARGKNQQLTSAMHAWARVVSRPELDLALLDAGKRDLPFDEGLPIPQLIADQLGAPATLLAGTVTALNDQHAFLALAPDSASDVKVGDVVRLGLSHPCTAFDKWRWIPVIAGGDDESADPVVIDLIRTYF</sequence>
<dbReference type="InterPro" id="IPR029066">
    <property type="entry name" value="PLP-binding_barrel"/>
</dbReference>
<protein>
    <submittedName>
        <fullName evidence="2">Amino acid deaminase</fullName>
    </submittedName>
</protein>
<name>A0AAX3ZZ59_RHOER</name>
<organism evidence="2 3">
    <name type="scientific">Rhodococcus erythropolis</name>
    <name type="common">Arthrobacter picolinophilus</name>
    <dbReference type="NCBI Taxonomy" id="1833"/>
    <lineage>
        <taxon>Bacteria</taxon>
        <taxon>Bacillati</taxon>
        <taxon>Actinomycetota</taxon>
        <taxon>Actinomycetes</taxon>
        <taxon>Mycobacteriales</taxon>
        <taxon>Nocardiaceae</taxon>
        <taxon>Rhodococcus</taxon>
        <taxon>Rhodococcus erythropolis group</taxon>
    </lineage>
</organism>
<dbReference type="Gene3D" id="3.20.20.10">
    <property type="entry name" value="Alanine racemase"/>
    <property type="match status" value="1"/>
</dbReference>
<dbReference type="EMBL" id="CP124545">
    <property type="protein sequence ID" value="WMN01919.1"/>
    <property type="molecule type" value="Genomic_DNA"/>
</dbReference>
<dbReference type="PANTHER" id="PTHR28004:SF8">
    <property type="entry name" value="D-SERINE DEAMINASE"/>
    <property type="match status" value="1"/>
</dbReference>
<dbReference type="InterPro" id="IPR051466">
    <property type="entry name" value="D-amino_acid_metab_enzyme"/>
</dbReference>
<dbReference type="RefSeq" id="WP_308371487.1">
    <property type="nucleotide sequence ID" value="NZ_CP124545.1"/>
</dbReference>
<dbReference type="SUPFAM" id="SSF51419">
    <property type="entry name" value="PLP-binding barrel"/>
    <property type="match status" value="1"/>
</dbReference>
<dbReference type="CDD" id="cd06818">
    <property type="entry name" value="PLPDE_III_cryptic_DSD"/>
    <property type="match status" value="1"/>
</dbReference>
<gene>
    <name evidence="2" type="ORF">QIE55_31995</name>
</gene>
<accession>A0AAX3ZZ59</accession>
<feature type="domain" description="D-serine dehydratase-like" evidence="1">
    <location>
        <begin position="328"/>
        <end position="427"/>
    </location>
</feature>
<evidence type="ECO:0000313" key="3">
    <source>
        <dbReference type="Proteomes" id="UP001230933"/>
    </source>
</evidence>
<dbReference type="Proteomes" id="UP001230933">
    <property type="component" value="Chromosome"/>
</dbReference>
<evidence type="ECO:0000259" key="1">
    <source>
        <dbReference type="SMART" id="SM01119"/>
    </source>
</evidence>
<reference evidence="2" key="1">
    <citation type="submission" date="2023-08" db="EMBL/GenBank/DDBJ databases">
        <title>Isolation and Characterization of Rhodococcus erythropolis MGMM8.</title>
        <authorList>
            <person name="Diabankana R.G.C."/>
            <person name="Afordoanyi D.M."/>
            <person name="Validov S.Z."/>
        </authorList>
    </citation>
    <scope>NUCLEOTIDE SEQUENCE</scope>
    <source>
        <strain evidence="2">MGMM8</strain>
    </source>
</reference>
<dbReference type="Gene3D" id="2.40.37.20">
    <property type="entry name" value="D-serine dehydratase-like domain"/>
    <property type="match status" value="1"/>
</dbReference>
<dbReference type="InterPro" id="IPR042208">
    <property type="entry name" value="D-ser_dehydrat-like_sf"/>
</dbReference>
<dbReference type="AlphaFoldDB" id="A0AAX3ZZ59"/>
<dbReference type="Pfam" id="PF14031">
    <property type="entry name" value="D-ser_dehydrat"/>
    <property type="match status" value="1"/>
</dbReference>
<dbReference type="SMART" id="SM01119">
    <property type="entry name" value="D-ser_dehydrat"/>
    <property type="match status" value="1"/>
</dbReference>
<dbReference type="PANTHER" id="PTHR28004">
    <property type="entry name" value="ZGC:162816-RELATED"/>
    <property type="match status" value="1"/>
</dbReference>
<dbReference type="InterPro" id="IPR026956">
    <property type="entry name" value="D-ser_dehydrat-like_dom"/>
</dbReference>